<dbReference type="Gene3D" id="1.10.510.10">
    <property type="entry name" value="Transferase(Phosphotransferase) domain 1"/>
    <property type="match status" value="1"/>
</dbReference>
<accession>A0A8H7DF84</accession>
<evidence type="ECO:0000313" key="12">
    <source>
        <dbReference type="EMBL" id="KAF7373269.1"/>
    </source>
</evidence>
<protein>
    <submittedName>
        <fullName evidence="12">Kinase-like protein</fullName>
    </submittedName>
</protein>
<dbReference type="SMART" id="SM00291">
    <property type="entry name" value="ZnF_ZZ"/>
    <property type="match status" value="2"/>
</dbReference>
<dbReference type="InterPro" id="IPR043145">
    <property type="entry name" value="Znf_ZZ_sf"/>
</dbReference>
<reference evidence="12" key="1">
    <citation type="submission" date="2020-05" db="EMBL/GenBank/DDBJ databases">
        <title>Mycena genomes resolve the evolution of fungal bioluminescence.</title>
        <authorList>
            <person name="Tsai I.J."/>
        </authorList>
    </citation>
    <scope>NUCLEOTIDE SEQUENCE</scope>
    <source>
        <strain evidence="12">160909Yilan</strain>
    </source>
</reference>
<dbReference type="PANTHER" id="PTHR44329">
    <property type="entry name" value="SERINE/THREONINE-PROTEIN KINASE TNNI3K-RELATED"/>
    <property type="match status" value="1"/>
</dbReference>
<dbReference type="AlphaFoldDB" id="A0A8H7DF84"/>
<keyword evidence="7" id="KW-0067">ATP-binding</keyword>
<dbReference type="PANTHER" id="PTHR44329:SF288">
    <property type="entry name" value="MITOGEN-ACTIVATED PROTEIN KINASE KINASE KINASE 20"/>
    <property type="match status" value="1"/>
</dbReference>
<evidence type="ECO:0000256" key="6">
    <source>
        <dbReference type="ARBA" id="ARBA00022833"/>
    </source>
</evidence>
<dbReference type="CDD" id="cd02340">
    <property type="entry name" value="ZZ_NBR1_like"/>
    <property type="match status" value="1"/>
</dbReference>
<dbReference type="GO" id="GO:0005524">
    <property type="term" value="F:ATP binding"/>
    <property type="evidence" value="ECO:0007669"/>
    <property type="project" value="UniProtKB-KW"/>
</dbReference>
<evidence type="ECO:0000259" key="10">
    <source>
        <dbReference type="PROSITE" id="PS50011"/>
    </source>
</evidence>
<dbReference type="GO" id="GO:0008270">
    <property type="term" value="F:zinc ion binding"/>
    <property type="evidence" value="ECO:0007669"/>
    <property type="project" value="UniProtKB-KW"/>
</dbReference>
<feature type="region of interest" description="Disordered" evidence="9">
    <location>
        <begin position="433"/>
        <end position="454"/>
    </location>
</feature>
<dbReference type="SUPFAM" id="SSF57850">
    <property type="entry name" value="RING/U-box"/>
    <property type="match status" value="2"/>
</dbReference>
<sequence length="823" mass="91417">MNEDTMTSPRILIYEASLSFLKGACGAQSPAYRSLNEVELLRMTVDDCISSMTSNSAVAAIVESLECRKRVLQLSTKLELTNDAKLRTAIRVDEERMATLLVSILSSESDEDAVLRLEGVSAQNFLDVVQETLDRGFIVAQAHAKMARRIIRKLSESCDRLPSSLFVVGVEGRDEHPTSGGGFGDIYRASYCGQRVALKRMRYFLHSSDLRRIRSKFCREALLWKNLHHPHILPFLGIDADSFPGFLSMVSLWMEHGTVINYLKTYGFANVDKLLYEIAQGLAYLHSHNIVHGDLRGSNILIKEDWTACLNDFGLSIFSDATATISTNRAGSLYWMAPELLDPDRFNLKFERTPATDVYAFGCVCVELYTTRPPFSDVSETAALLKVLNGERPKRPPGPPTMSDMLWENVTRFWAQNHAARPSTQSVVRSMFWPNPDSHGGKSDQKGGGGGLREASHITTQDIEHFAEISGKFFSESMVQRIQAGIGSDGGSGGSEGSMGQVLEFLGRVPRISIGEFCRKFHVNEEIRKLLEEEGFETARALLELTDAELRRVGFKDGQIAELERALKELLTAGLPGNPDSADGGHTSSHMLIKIPYPLETDEVQIASRRGIHLWQGRDAASVGHQPQKPSKAGSVISSYARTVIGSGPRLPPDEDHHIICHGCGNNIVGTRYQCANCPSQPQGFSLCKECEEHSYTIHDPSHIFFKLQRPVQRPLISPYAFLPRLYKSPAGPPPGMDPRTYLTTLEHSAAVCDRCMLRIQGVWFRCAYCGVDFCDACEAVDKHNDLHCFIVFKSPVDMLAFIAFAPRAIENPPPAIPYPVYR</sequence>
<evidence type="ECO:0000256" key="2">
    <source>
        <dbReference type="ARBA" id="ARBA00022723"/>
    </source>
</evidence>
<evidence type="ECO:0000256" key="5">
    <source>
        <dbReference type="ARBA" id="ARBA00022777"/>
    </source>
</evidence>
<name>A0A8H7DF84_9AGAR</name>
<keyword evidence="2" id="KW-0479">Metal-binding</keyword>
<dbReference type="OrthoDB" id="661148at2759"/>
<keyword evidence="13" id="KW-1185">Reference proteome</keyword>
<keyword evidence="6" id="KW-0862">Zinc</keyword>
<keyword evidence="3" id="KW-0547">Nucleotide-binding</keyword>
<evidence type="ECO:0000259" key="11">
    <source>
        <dbReference type="PROSITE" id="PS50135"/>
    </source>
</evidence>
<dbReference type="InterPro" id="IPR000433">
    <property type="entry name" value="Znf_ZZ"/>
</dbReference>
<dbReference type="InterPro" id="IPR051681">
    <property type="entry name" value="Ser/Thr_Kinases-Pseudokinases"/>
</dbReference>
<evidence type="ECO:0000256" key="4">
    <source>
        <dbReference type="ARBA" id="ARBA00022771"/>
    </source>
</evidence>
<evidence type="ECO:0000256" key="7">
    <source>
        <dbReference type="ARBA" id="ARBA00022840"/>
    </source>
</evidence>
<dbReference type="InterPro" id="IPR001245">
    <property type="entry name" value="Ser-Thr/Tyr_kinase_cat_dom"/>
</dbReference>
<keyword evidence="5 12" id="KW-0418">Kinase</keyword>
<dbReference type="SUPFAM" id="SSF56112">
    <property type="entry name" value="Protein kinase-like (PK-like)"/>
    <property type="match status" value="1"/>
</dbReference>
<proteinExistence type="predicted"/>
<dbReference type="PROSITE" id="PS50011">
    <property type="entry name" value="PROTEIN_KINASE_DOM"/>
    <property type="match status" value="1"/>
</dbReference>
<gene>
    <name evidence="12" type="ORF">MSAN_00535800</name>
</gene>
<dbReference type="Gene3D" id="3.30.60.90">
    <property type="match status" value="1"/>
</dbReference>
<keyword evidence="1" id="KW-0808">Transferase</keyword>
<dbReference type="Proteomes" id="UP000623467">
    <property type="component" value="Unassembled WGS sequence"/>
</dbReference>
<evidence type="ECO:0000256" key="8">
    <source>
        <dbReference type="PROSITE-ProRule" id="PRU00228"/>
    </source>
</evidence>
<evidence type="ECO:0000256" key="9">
    <source>
        <dbReference type="SAM" id="MobiDB-lite"/>
    </source>
</evidence>
<organism evidence="12 13">
    <name type="scientific">Mycena sanguinolenta</name>
    <dbReference type="NCBI Taxonomy" id="230812"/>
    <lineage>
        <taxon>Eukaryota</taxon>
        <taxon>Fungi</taxon>
        <taxon>Dikarya</taxon>
        <taxon>Basidiomycota</taxon>
        <taxon>Agaricomycotina</taxon>
        <taxon>Agaricomycetes</taxon>
        <taxon>Agaricomycetidae</taxon>
        <taxon>Agaricales</taxon>
        <taxon>Marasmiineae</taxon>
        <taxon>Mycenaceae</taxon>
        <taxon>Mycena</taxon>
    </lineage>
</organism>
<evidence type="ECO:0000313" key="13">
    <source>
        <dbReference type="Proteomes" id="UP000623467"/>
    </source>
</evidence>
<dbReference type="InterPro" id="IPR000719">
    <property type="entry name" value="Prot_kinase_dom"/>
</dbReference>
<evidence type="ECO:0000256" key="1">
    <source>
        <dbReference type="ARBA" id="ARBA00022679"/>
    </source>
</evidence>
<dbReference type="PROSITE" id="PS50135">
    <property type="entry name" value="ZF_ZZ_2"/>
    <property type="match status" value="1"/>
</dbReference>
<dbReference type="Pfam" id="PF07714">
    <property type="entry name" value="PK_Tyr_Ser-Thr"/>
    <property type="match status" value="1"/>
</dbReference>
<dbReference type="PROSITE" id="PS00109">
    <property type="entry name" value="PROTEIN_KINASE_TYR"/>
    <property type="match status" value="1"/>
</dbReference>
<dbReference type="Pfam" id="PF00569">
    <property type="entry name" value="ZZ"/>
    <property type="match status" value="1"/>
</dbReference>
<dbReference type="GO" id="GO:0004674">
    <property type="term" value="F:protein serine/threonine kinase activity"/>
    <property type="evidence" value="ECO:0007669"/>
    <property type="project" value="TreeGrafter"/>
</dbReference>
<keyword evidence="4 8" id="KW-0863">Zinc-finger</keyword>
<evidence type="ECO:0000256" key="3">
    <source>
        <dbReference type="ARBA" id="ARBA00022741"/>
    </source>
</evidence>
<comment type="caution">
    <text evidence="12">The sequence shown here is derived from an EMBL/GenBank/DDBJ whole genome shotgun (WGS) entry which is preliminary data.</text>
</comment>
<dbReference type="EMBL" id="JACAZH010000003">
    <property type="protein sequence ID" value="KAF7373269.1"/>
    <property type="molecule type" value="Genomic_DNA"/>
</dbReference>
<feature type="domain" description="Protein kinase" evidence="10">
    <location>
        <begin position="172"/>
        <end position="433"/>
    </location>
</feature>
<feature type="domain" description="ZZ-type" evidence="11">
    <location>
        <begin position="656"/>
        <end position="713"/>
    </location>
</feature>
<dbReference type="InterPro" id="IPR008266">
    <property type="entry name" value="Tyr_kinase_AS"/>
</dbReference>
<dbReference type="InterPro" id="IPR011009">
    <property type="entry name" value="Kinase-like_dom_sf"/>
</dbReference>